<gene>
    <name evidence="1" type="ORF">METZ01_LOCUS114485</name>
</gene>
<dbReference type="Gene3D" id="3.60.20.10">
    <property type="entry name" value="Glutamine Phosphoribosylpyrophosphate, subunit 1, domain 1"/>
    <property type="match status" value="1"/>
</dbReference>
<sequence>MKTLKTILILFISILYSQNRPVSTYSIVAYDKKTGELGVAVQSHWFSVGSVVPWAKAGVGAVATQSFVKIEYGPEGLELMEKGFTAQEALDSLVSRDTGSAVRQVGMVDVNGVVAVHTGEKCIEFAGHKTGKNFTVQANIMASPAVWPLMAMIFEQTEGDLAERMMVALEAAQAEGGDLRGKQSASMLIVSGTPTGVSWKDVVLDLRVEDHPEPLKQLRRLIRINRAYRHANRGDLYMETGDIKNALVEYGLSSKLYPENPELKYWAAVTLAGEGRLEEALPMFGEVFRRAPELKIMTPRIISSGLLPNENKALDQIMNVEQ</sequence>
<dbReference type="SUPFAM" id="SSF48452">
    <property type="entry name" value="TPR-like"/>
    <property type="match status" value="1"/>
</dbReference>
<evidence type="ECO:0000313" key="1">
    <source>
        <dbReference type="EMBL" id="SVA61631.1"/>
    </source>
</evidence>
<protein>
    <submittedName>
        <fullName evidence="1">Uncharacterized protein</fullName>
    </submittedName>
</protein>
<dbReference type="Gene3D" id="1.25.40.10">
    <property type="entry name" value="Tetratricopeptide repeat domain"/>
    <property type="match status" value="1"/>
</dbReference>
<reference evidence="1" key="1">
    <citation type="submission" date="2018-05" db="EMBL/GenBank/DDBJ databases">
        <authorList>
            <person name="Lanie J.A."/>
            <person name="Ng W.-L."/>
            <person name="Kazmierczak K.M."/>
            <person name="Andrzejewski T.M."/>
            <person name="Davidsen T.M."/>
            <person name="Wayne K.J."/>
            <person name="Tettelin H."/>
            <person name="Glass J.I."/>
            <person name="Rusch D."/>
            <person name="Podicherti R."/>
            <person name="Tsui H.-C.T."/>
            <person name="Winkler M.E."/>
        </authorList>
    </citation>
    <scope>NUCLEOTIDE SEQUENCE</scope>
</reference>
<dbReference type="PANTHER" id="PTHR39328:SF1">
    <property type="entry name" value="BLL2871 PROTEIN"/>
    <property type="match status" value="1"/>
</dbReference>
<proteinExistence type="predicted"/>
<dbReference type="InterPro" id="IPR029055">
    <property type="entry name" value="Ntn_hydrolases_N"/>
</dbReference>
<accession>A0A381XAV8</accession>
<dbReference type="InterPro" id="IPR011990">
    <property type="entry name" value="TPR-like_helical_dom_sf"/>
</dbReference>
<dbReference type="AlphaFoldDB" id="A0A381XAV8"/>
<dbReference type="InterPro" id="IPR010430">
    <property type="entry name" value="DUF1028"/>
</dbReference>
<name>A0A381XAV8_9ZZZZ</name>
<organism evidence="1">
    <name type="scientific">marine metagenome</name>
    <dbReference type="NCBI Taxonomy" id="408172"/>
    <lineage>
        <taxon>unclassified sequences</taxon>
        <taxon>metagenomes</taxon>
        <taxon>ecological metagenomes</taxon>
    </lineage>
</organism>
<dbReference type="Pfam" id="PF06267">
    <property type="entry name" value="DUF1028"/>
    <property type="match status" value="1"/>
</dbReference>
<dbReference type="EMBL" id="UINC01014455">
    <property type="protein sequence ID" value="SVA61631.1"/>
    <property type="molecule type" value="Genomic_DNA"/>
</dbReference>
<dbReference type="PANTHER" id="PTHR39328">
    <property type="entry name" value="BLL2871 PROTEIN"/>
    <property type="match status" value="1"/>
</dbReference>
<dbReference type="SUPFAM" id="SSF56235">
    <property type="entry name" value="N-terminal nucleophile aminohydrolases (Ntn hydrolases)"/>
    <property type="match status" value="1"/>
</dbReference>